<feature type="compositionally biased region" description="Low complexity" evidence="10">
    <location>
        <begin position="329"/>
        <end position="338"/>
    </location>
</feature>
<feature type="region of interest" description="Disordered" evidence="10">
    <location>
        <begin position="233"/>
        <end position="267"/>
    </location>
</feature>
<gene>
    <name evidence="13" type="primary">LOC103639428</name>
</gene>
<evidence type="ECO:0000256" key="7">
    <source>
        <dbReference type="ARBA" id="ARBA00022840"/>
    </source>
</evidence>
<evidence type="ECO:0000256" key="10">
    <source>
        <dbReference type="SAM" id="MobiDB-lite"/>
    </source>
</evidence>
<reference evidence="13" key="3">
    <citation type="submission" date="2021-05" db="UniProtKB">
        <authorList>
            <consortium name="EnsemblPlants"/>
        </authorList>
    </citation>
    <scope>IDENTIFICATION</scope>
    <source>
        <strain evidence="13">cv. B73</strain>
    </source>
</reference>
<feature type="domain" description="Leucine-rich repeat-containing N-terminal plant-type" evidence="12">
    <location>
        <begin position="29"/>
        <end position="65"/>
    </location>
</feature>
<keyword evidence="4 11" id="KW-0732">Signal</keyword>
<dbReference type="Pfam" id="PF08263">
    <property type="entry name" value="LRRNT_2"/>
    <property type="match status" value="1"/>
</dbReference>
<dbReference type="OrthoDB" id="652551at2759"/>
<dbReference type="EnsemblPlants" id="Zm00001eb399900_T001">
    <property type="protein sequence ID" value="Zm00001eb399900_P001"/>
    <property type="gene ID" value="Zm00001eb399900"/>
</dbReference>
<evidence type="ECO:0000313" key="14">
    <source>
        <dbReference type="Proteomes" id="UP000007305"/>
    </source>
</evidence>
<organism evidence="13 14">
    <name type="scientific">Zea mays</name>
    <name type="common">Maize</name>
    <dbReference type="NCBI Taxonomy" id="4577"/>
    <lineage>
        <taxon>Eukaryota</taxon>
        <taxon>Viridiplantae</taxon>
        <taxon>Streptophyta</taxon>
        <taxon>Embryophyta</taxon>
        <taxon>Tracheophyta</taxon>
        <taxon>Spermatophyta</taxon>
        <taxon>Magnoliopsida</taxon>
        <taxon>Liliopsida</taxon>
        <taxon>Poales</taxon>
        <taxon>Poaceae</taxon>
        <taxon>PACMAD clade</taxon>
        <taxon>Panicoideae</taxon>
        <taxon>Andropogonodae</taxon>
        <taxon>Andropogoneae</taxon>
        <taxon>Tripsacinae</taxon>
        <taxon>Zea</taxon>
    </lineage>
</organism>
<keyword evidence="9" id="KW-0472">Membrane</keyword>
<keyword evidence="2" id="KW-0433">Leucine-rich repeat</keyword>
<keyword evidence="15" id="KW-1267">Proteomics identification</keyword>
<dbReference type="InterPro" id="IPR013210">
    <property type="entry name" value="LRR_N_plant-typ"/>
</dbReference>
<dbReference type="PANTHER" id="PTHR48010:SF76">
    <property type="entry name" value="INACTIVE RECEPTOR KINASE RLK902-RELATED"/>
    <property type="match status" value="1"/>
</dbReference>
<evidence type="ECO:0000256" key="6">
    <source>
        <dbReference type="ARBA" id="ARBA00022741"/>
    </source>
</evidence>
<keyword evidence="5" id="KW-0677">Repeat</keyword>
<feature type="region of interest" description="Disordered" evidence="10">
    <location>
        <begin position="285"/>
        <end position="375"/>
    </location>
</feature>
<keyword evidence="7" id="KW-0067">ATP-binding</keyword>
<dbReference type="FunFam" id="3.80.10.10:FF:000234">
    <property type="entry name" value="Probable inactive receptor kinase RLK902"/>
    <property type="match status" value="1"/>
</dbReference>
<evidence type="ECO:0007829" key="15">
    <source>
        <dbReference type="PeptideAtlas" id="A0A804RBE6"/>
    </source>
</evidence>
<evidence type="ECO:0000256" key="2">
    <source>
        <dbReference type="ARBA" id="ARBA00022614"/>
    </source>
</evidence>
<dbReference type="AlphaFoldDB" id="A0A804RBE6"/>
<dbReference type="GO" id="GO:0005524">
    <property type="term" value="F:ATP binding"/>
    <property type="evidence" value="ECO:0007669"/>
    <property type="project" value="UniProtKB-KW"/>
</dbReference>
<reference evidence="14" key="1">
    <citation type="journal article" date="2009" name="Science">
        <title>The B73 maize genome: complexity, diversity, and dynamics.</title>
        <authorList>
            <person name="Schnable P.S."/>
            <person name="Ware D."/>
            <person name="Fulton R.S."/>
            <person name="Stein J.C."/>
            <person name="Wei F."/>
            <person name="Pasternak S."/>
            <person name="Liang C."/>
            <person name="Zhang J."/>
            <person name="Fulton L."/>
            <person name="Graves T.A."/>
            <person name="Minx P."/>
            <person name="Reily A.D."/>
            <person name="Courtney L."/>
            <person name="Kruchowski S.S."/>
            <person name="Tomlinson C."/>
            <person name="Strong C."/>
            <person name="Delehaunty K."/>
            <person name="Fronick C."/>
            <person name="Courtney B."/>
            <person name="Rock S.M."/>
            <person name="Belter E."/>
            <person name="Du F."/>
            <person name="Kim K."/>
            <person name="Abbott R.M."/>
            <person name="Cotton M."/>
            <person name="Levy A."/>
            <person name="Marchetto P."/>
            <person name="Ochoa K."/>
            <person name="Jackson S.M."/>
            <person name="Gillam B."/>
            <person name="Chen W."/>
            <person name="Yan L."/>
            <person name="Higginbotham J."/>
            <person name="Cardenas M."/>
            <person name="Waligorski J."/>
            <person name="Applebaum E."/>
            <person name="Phelps L."/>
            <person name="Falcone J."/>
            <person name="Kanchi K."/>
            <person name="Thane T."/>
            <person name="Scimone A."/>
            <person name="Thane N."/>
            <person name="Henke J."/>
            <person name="Wang T."/>
            <person name="Ruppert J."/>
            <person name="Shah N."/>
            <person name="Rotter K."/>
            <person name="Hodges J."/>
            <person name="Ingenthron E."/>
            <person name="Cordes M."/>
            <person name="Kohlberg S."/>
            <person name="Sgro J."/>
            <person name="Delgado B."/>
            <person name="Mead K."/>
            <person name="Chinwalla A."/>
            <person name="Leonard S."/>
            <person name="Crouse K."/>
            <person name="Collura K."/>
            <person name="Kudrna D."/>
            <person name="Currie J."/>
            <person name="He R."/>
            <person name="Angelova A."/>
            <person name="Rajasekar S."/>
            <person name="Mueller T."/>
            <person name="Lomeli R."/>
            <person name="Scara G."/>
            <person name="Ko A."/>
            <person name="Delaney K."/>
            <person name="Wissotski M."/>
            <person name="Lopez G."/>
            <person name="Campos D."/>
            <person name="Braidotti M."/>
            <person name="Ashley E."/>
            <person name="Golser W."/>
            <person name="Kim H."/>
            <person name="Lee S."/>
            <person name="Lin J."/>
            <person name="Dujmic Z."/>
            <person name="Kim W."/>
            <person name="Talag J."/>
            <person name="Zuccolo A."/>
            <person name="Fan C."/>
            <person name="Sebastian A."/>
            <person name="Kramer M."/>
            <person name="Spiegel L."/>
            <person name="Nascimento L."/>
            <person name="Zutavern T."/>
            <person name="Miller B."/>
            <person name="Ambroise C."/>
            <person name="Muller S."/>
            <person name="Spooner W."/>
            <person name="Narechania A."/>
            <person name="Ren L."/>
            <person name="Wei S."/>
            <person name="Kumari S."/>
            <person name="Faga B."/>
            <person name="Levy M.J."/>
            <person name="McMahan L."/>
            <person name="Van Buren P."/>
            <person name="Vaughn M.W."/>
            <person name="Ying K."/>
            <person name="Yeh C.-T."/>
            <person name="Emrich S.J."/>
            <person name="Jia Y."/>
            <person name="Kalyanaraman A."/>
            <person name="Hsia A.-P."/>
            <person name="Barbazuk W.B."/>
            <person name="Baucom R.S."/>
            <person name="Brutnell T.P."/>
            <person name="Carpita N.C."/>
            <person name="Chaparro C."/>
            <person name="Chia J.-M."/>
            <person name="Deragon J.-M."/>
            <person name="Estill J.C."/>
            <person name="Fu Y."/>
            <person name="Jeddeloh J.A."/>
            <person name="Han Y."/>
            <person name="Lee H."/>
            <person name="Li P."/>
            <person name="Lisch D.R."/>
            <person name="Liu S."/>
            <person name="Liu Z."/>
            <person name="Nagel D.H."/>
            <person name="McCann M.C."/>
            <person name="SanMiguel P."/>
            <person name="Myers A.M."/>
            <person name="Nettleton D."/>
            <person name="Nguyen J."/>
            <person name="Penning B.W."/>
            <person name="Ponnala L."/>
            <person name="Schneider K.L."/>
            <person name="Schwartz D.C."/>
            <person name="Sharma A."/>
            <person name="Soderlund C."/>
            <person name="Springer N.M."/>
            <person name="Sun Q."/>
            <person name="Wang H."/>
            <person name="Waterman M."/>
            <person name="Westerman R."/>
            <person name="Wolfgruber T.K."/>
            <person name="Yang L."/>
            <person name="Yu Y."/>
            <person name="Zhang L."/>
            <person name="Zhou S."/>
            <person name="Zhu Q."/>
            <person name="Bennetzen J.L."/>
            <person name="Dawe R.K."/>
            <person name="Jiang J."/>
            <person name="Jiang N."/>
            <person name="Presting G.G."/>
            <person name="Wessler S.R."/>
            <person name="Aluru S."/>
            <person name="Martienssen R.A."/>
            <person name="Clifton S.W."/>
            <person name="McCombie W.R."/>
            <person name="Wing R.A."/>
            <person name="Wilson R.K."/>
        </authorList>
    </citation>
    <scope>NUCLEOTIDE SEQUENCE [LARGE SCALE GENOMIC DNA]</scope>
    <source>
        <strain evidence="14">cv. B73</strain>
    </source>
</reference>
<dbReference type="InterPro" id="IPR032675">
    <property type="entry name" value="LRR_dom_sf"/>
</dbReference>
<feature type="compositionally biased region" description="Basic and acidic residues" evidence="10">
    <location>
        <begin position="305"/>
        <end position="320"/>
    </location>
</feature>
<keyword evidence="8" id="KW-1133">Transmembrane helix</keyword>
<keyword evidence="6" id="KW-0547">Nucleotide-binding</keyword>
<dbReference type="InterPro" id="IPR001611">
    <property type="entry name" value="Leu-rich_rpt"/>
</dbReference>
<dbReference type="Gramene" id="Zm00001eb399900_T001">
    <property type="protein sequence ID" value="Zm00001eb399900_P001"/>
    <property type="gene ID" value="Zm00001eb399900"/>
</dbReference>
<name>A0A804RBE6_MAIZE</name>
<dbReference type="SUPFAM" id="SSF52058">
    <property type="entry name" value="L domain-like"/>
    <property type="match status" value="1"/>
</dbReference>
<evidence type="ECO:0000256" key="11">
    <source>
        <dbReference type="SAM" id="SignalP"/>
    </source>
</evidence>
<evidence type="ECO:0000256" key="9">
    <source>
        <dbReference type="ARBA" id="ARBA00023136"/>
    </source>
</evidence>
<keyword evidence="3" id="KW-0812">Transmembrane</keyword>
<dbReference type="PANTHER" id="PTHR48010">
    <property type="entry name" value="OS05G0588300 PROTEIN"/>
    <property type="match status" value="1"/>
</dbReference>
<keyword evidence="14" id="KW-1185">Reference proteome</keyword>
<dbReference type="Proteomes" id="UP000007305">
    <property type="component" value="Chromosome 9"/>
</dbReference>
<evidence type="ECO:0000256" key="5">
    <source>
        <dbReference type="ARBA" id="ARBA00022737"/>
    </source>
</evidence>
<proteinExistence type="evidence at protein level"/>
<feature type="chain" id="PRO_5032388769" description="Leucine-rich repeat-containing N-terminal plant-type domain-containing protein" evidence="11">
    <location>
        <begin position="27"/>
        <end position="375"/>
    </location>
</feature>
<evidence type="ECO:0000256" key="8">
    <source>
        <dbReference type="ARBA" id="ARBA00022989"/>
    </source>
</evidence>
<accession>A0A804RBE6</accession>
<dbReference type="Pfam" id="PF00560">
    <property type="entry name" value="LRR_1"/>
    <property type="match status" value="3"/>
</dbReference>
<sequence length="375" mass="39235">MAAMPAPAAGLAVLVLFAAALPALSADDLNTDAQALQALRSAVGRSALPSWNSTTPTCQWQGVTCESGRVVELRLPGAGLMGNLPSGVLGNLSALRTLSLRYNALTGPIPDDLSRLSELRAIYFQHNSFSGEVPASLFELKNLVRLDIAGNKFSGKISPDFNKLIRLGTLYMDGNSFTGEIPKLQLPALEQFNVSYNQLNGSIPNTLRKMPKDSFLGNTGLCGGPLGLCPGESAPTAAGSPESQPGAGGAADVGGGKKKKLSGGAIDGCRAKGTERLSISRWRRQPQRLCGGHGSSCRRRRRRYGGSEDRRVDRVQEAHLLRPHGGGPAVRPRGPAARFSGGAGEGRVRDGVQGGDGERVRRGGETAQGRGPPGA</sequence>
<feature type="compositionally biased region" description="Basic and acidic residues" evidence="10">
    <location>
        <begin position="346"/>
        <end position="364"/>
    </location>
</feature>
<reference evidence="13" key="2">
    <citation type="submission" date="2019-07" db="EMBL/GenBank/DDBJ databases">
        <authorList>
            <person name="Seetharam A."/>
            <person name="Woodhouse M."/>
            <person name="Cannon E."/>
        </authorList>
    </citation>
    <scope>NUCLEOTIDE SEQUENCE [LARGE SCALE GENOMIC DNA]</scope>
    <source>
        <strain evidence="13">cv. B73</strain>
    </source>
</reference>
<evidence type="ECO:0000256" key="3">
    <source>
        <dbReference type="ARBA" id="ARBA00022692"/>
    </source>
</evidence>
<comment type="subcellular location">
    <subcellularLocation>
        <location evidence="1">Membrane</location>
    </subcellularLocation>
</comment>
<dbReference type="InterPro" id="IPR050994">
    <property type="entry name" value="At_inactive_RLKs"/>
</dbReference>
<evidence type="ECO:0000259" key="12">
    <source>
        <dbReference type="Pfam" id="PF08263"/>
    </source>
</evidence>
<feature type="signal peptide" evidence="11">
    <location>
        <begin position="1"/>
        <end position="26"/>
    </location>
</feature>
<evidence type="ECO:0000256" key="1">
    <source>
        <dbReference type="ARBA" id="ARBA00004370"/>
    </source>
</evidence>
<protein>
    <recommendedName>
        <fullName evidence="12">Leucine-rich repeat-containing N-terminal plant-type domain-containing protein</fullName>
    </recommendedName>
</protein>
<evidence type="ECO:0000256" key="4">
    <source>
        <dbReference type="ARBA" id="ARBA00022729"/>
    </source>
</evidence>
<dbReference type="Gene3D" id="3.80.10.10">
    <property type="entry name" value="Ribonuclease Inhibitor"/>
    <property type="match status" value="2"/>
</dbReference>
<evidence type="ECO:0000313" key="13">
    <source>
        <dbReference type="EnsemblPlants" id="Zm00001eb399900_P001"/>
    </source>
</evidence>
<dbReference type="GO" id="GO:0016020">
    <property type="term" value="C:membrane"/>
    <property type="evidence" value="ECO:0007669"/>
    <property type="project" value="UniProtKB-SubCell"/>
</dbReference>